<protein>
    <recommendedName>
        <fullName evidence="6 7">Ribonuclease P protein component</fullName>
        <shortName evidence="6">RNase P protein</shortName>
        <shortName evidence="6">RNaseP protein</shortName>
        <ecNumber evidence="6 7">3.1.26.5</ecNumber>
    </recommendedName>
    <alternativeName>
        <fullName evidence="6">Protein C5</fullName>
    </alternativeName>
</protein>
<dbReference type="InterPro" id="IPR020568">
    <property type="entry name" value="Ribosomal_Su5_D2-typ_SF"/>
</dbReference>
<evidence type="ECO:0000256" key="5">
    <source>
        <dbReference type="ARBA" id="ARBA00022884"/>
    </source>
</evidence>
<dbReference type="EMBL" id="CP138858">
    <property type="protein sequence ID" value="WPJ94454.1"/>
    <property type="molecule type" value="Genomic_DNA"/>
</dbReference>
<accession>A0ABZ0RE70</accession>
<keyword evidence="5 6" id="KW-0694">RNA-binding</keyword>
<dbReference type="HAMAP" id="MF_00227">
    <property type="entry name" value="RNase_P"/>
    <property type="match status" value="1"/>
</dbReference>
<dbReference type="Proteomes" id="UP001324993">
    <property type="component" value="Chromosome"/>
</dbReference>
<sequence>MGIPASMRLRKPREFLEVRSLGHRIHCGPFIFQCHVGACTVAPRFGIIASRRVGNAVKRNYGKRIFRELFRQHADELPLGSEVVVVLRNHFDRYSFDNLEARLLRACRTIRQKQATE</sequence>
<dbReference type="Pfam" id="PF00825">
    <property type="entry name" value="Ribonuclease_P"/>
    <property type="match status" value="1"/>
</dbReference>
<keyword evidence="1 6" id="KW-0819">tRNA processing</keyword>
<evidence type="ECO:0000256" key="6">
    <source>
        <dbReference type="HAMAP-Rule" id="MF_00227"/>
    </source>
</evidence>
<dbReference type="PANTHER" id="PTHR33992:SF1">
    <property type="entry name" value="RIBONUCLEASE P PROTEIN COMPONENT"/>
    <property type="match status" value="1"/>
</dbReference>
<dbReference type="RefSeq" id="WP_319831382.1">
    <property type="nucleotide sequence ID" value="NZ_CP138858.1"/>
</dbReference>
<gene>
    <name evidence="6 8" type="primary">rnpA</name>
    <name evidence="8" type="ORF">SH580_13535</name>
</gene>
<dbReference type="Gene3D" id="3.30.230.10">
    <property type="match status" value="1"/>
</dbReference>
<evidence type="ECO:0000256" key="2">
    <source>
        <dbReference type="ARBA" id="ARBA00022722"/>
    </source>
</evidence>
<keyword evidence="4 6" id="KW-0378">Hydrolase</keyword>
<dbReference type="InterPro" id="IPR014721">
    <property type="entry name" value="Ribsml_uS5_D2-typ_fold_subgr"/>
</dbReference>
<comment type="catalytic activity">
    <reaction evidence="6">
        <text>Endonucleolytic cleavage of RNA, removing 5'-extranucleotides from tRNA precursor.</text>
        <dbReference type="EC" id="3.1.26.5"/>
    </reaction>
</comment>
<reference evidence="8 9" key="1">
    <citation type="submission" date="2023-11" db="EMBL/GenBank/DDBJ databases">
        <title>Coraliomargarita sp. nov., isolated from marine algae.</title>
        <authorList>
            <person name="Lee J.K."/>
            <person name="Baek J.H."/>
            <person name="Kim J.M."/>
            <person name="Choi D.G."/>
            <person name="Jeon C.O."/>
        </authorList>
    </citation>
    <scope>NUCLEOTIDE SEQUENCE [LARGE SCALE GENOMIC DNA]</scope>
    <source>
        <strain evidence="8 9">J2-16</strain>
    </source>
</reference>
<comment type="function">
    <text evidence="6">RNaseP catalyzes the removal of the 5'-leader sequence from pre-tRNA to produce the mature 5'-terminus. It can also cleave other RNA substrates such as 4.5S RNA. The protein component plays an auxiliary but essential role in vivo by binding to the 5'-leader sequence and broadening the substrate specificity of the ribozyme.</text>
</comment>
<dbReference type="SUPFAM" id="SSF54211">
    <property type="entry name" value="Ribosomal protein S5 domain 2-like"/>
    <property type="match status" value="1"/>
</dbReference>
<dbReference type="PANTHER" id="PTHR33992">
    <property type="entry name" value="RIBONUCLEASE P PROTEIN COMPONENT"/>
    <property type="match status" value="1"/>
</dbReference>
<comment type="similarity">
    <text evidence="6">Belongs to the RnpA family.</text>
</comment>
<evidence type="ECO:0000313" key="9">
    <source>
        <dbReference type="Proteomes" id="UP001324993"/>
    </source>
</evidence>
<evidence type="ECO:0000256" key="1">
    <source>
        <dbReference type="ARBA" id="ARBA00022694"/>
    </source>
</evidence>
<dbReference type="GO" id="GO:0004526">
    <property type="term" value="F:ribonuclease P activity"/>
    <property type="evidence" value="ECO:0007669"/>
    <property type="project" value="UniProtKB-EC"/>
</dbReference>
<keyword evidence="2 6" id="KW-0540">Nuclease</keyword>
<dbReference type="NCBIfam" id="TIGR00188">
    <property type="entry name" value="rnpA"/>
    <property type="match status" value="1"/>
</dbReference>
<evidence type="ECO:0000256" key="4">
    <source>
        <dbReference type="ARBA" id="ARBA00022801"/>
    </source>
</evidence>
<organism evidence="8 9">
    <name type="scientific">Coraliomargarita algicola</name>
    <dbReference type="NCBI Taxonomy" id="3092156"/>
    <lineage>
        <taxon>Bacteria</taxon>
        <taxon>Pseudomonadati</taxon>
        <taxon>Verrucomicrobiota</taxon>
        <taxon>Opitutia</taxon>
        <taxon>Puniceicoccales</taxon>
        <taxon>Coraliomargaritaceae</taxon>
        <taxon>Coraliomargarita</taxon>
    </lineage>
</organism>
<dbReference type="EC" id="3.1.26.5" evidence="6 7"/>
<evidence type="ECO:0000256" key="3">
    <source>
        <dbReference type="ARBA" id="ARBA00022759"/>
    </source>
</evidence>
<name>A0ABZ0RE70_9BACT</name>
<keyword evidence="9" id="KW-1185">Reference proteome</keyword>
<evidence type="ECO:0000313" key="8">
    <source>
        <dbReference type="EMBL" id="WPJ94454.1"/>
    </source>
</evidence>
<evidence type="ECO:0000256" key="7">
    <source>
        <dbReference type="NCBIfam" id="TIGR00188"/>
    </source>
</evidence>
<proteinExistence type="inferred from homology"/>
<keyword evidence="3 6" id="KW-0255">Endonuclease</keyword>
<comment type="subunit">
    <text evidence="6">Consists of a catalytic RNA component (M1 or rnpB) and a protein subunit.</text>
</comment>
<dbReference type="InterPro" id="IPR000100">
    <property type="entry name" value="RNase_P"/>
</dbReference>